<comment type="caution">
    <text evidence="3">The sequence shown here is derived from an EMBL/GenBank/DDBJ whole genome shotgun (WGS) entry which is preliminary data.</text>
</comment>
<accession>A0A9X4SD81</accession>
<evidence type="ECO:0000259" key="2">
    <source>
        <dbReference type="Pfam" id="PF13511"/>
    </source>
</evidence>
<dbReference type="Pfam" id="PF13511">
    <property type="entry name" value="DUF4124"/>
    <property type="match status" value="1"/>
</dbReference>
<proteinExistence type="predicted"/>
<dbReference type="InterPro" id="IPR025392">
    <property type="entry name" value="DUF4124"/>
</dbReference>
<keyword evidence="4" id="KW-1185">Reference proteome</keyword>
<evidence type="ECO:0000256" key="1">
    <source>
        <dbReference type="SAM" id="MobiDB-lite"/>
    </source>
</evidence>
<feature type="compositionally biased region" description="Basic and acidic residues" evidence="1">
    <location>
        <begin position="70"/>
        <end position="102"/>
    </location>
</feature>
<dbReference type="AlphaFoldDB" id="A0A9X4SD81"/>
<evidence type="ECO:0000313" key="3">
    <source>
        <dbReference type="EMBL" id="MDG5973801.1"/>
    </source>
</evidence>
<sequence>MALLGCGSVLAQWQWIDSSGNRVFSDTPPPAGVPDKNILKGPGARATPAEAPAAETTPAATAPTTAPKLSGRDDELEAKKKQAEEAEQAKKKAEAAKLAKARAENCERAKRAKTTLDSGVRMATMNAKGEREIMDDNARAAESKRLDAIVRSDCGPLPAPK</sequence>
<feature type="domain" description="DUF4124" evidence="2">
    <location>
        <begin position="11"/>
        <end position="54"/>
    </location>
</feature>
<name>A0A9X4SD81_9BURK</name>
<dbReference type="Proteomes" id="UP001152876">
    <property type="component" value="Unassembled WGS sequence"/>
</dbReference>
<organism evidence="3 4">
    <name type="scientific">Hydrogenophaga taeniospiralis CCUG 15921</name>
    <dbReference type="NCBI Taxonomy" id="1281780"/>
    <lineage>
        <taxon>Bacteria</taxon>
        <taxon>Pseudomonadati</taxon>
        <taxon>Pseudomonadota</taxon>
        <taxon>Betaproteobacteria</taxon>
        <taxon>Burkholderiales</taxon>
        <taxon>Comamonadaceae</taxon>
        <taxon>Hydrogenophaga</taxon>
    </lineage>
</organism>
<evidence type="ECO:0000313" key="4">
    <source>
        <dbReference type="Proteomes" id="UP001152876"/>
    </source>
</evidence>
<reference evidence="3" key="1">
    <citation type="submission" date="2013-01" db="EMBL/GenBank/DDBJ databases">
        <title>Genome draft of Hydrogenophaga taeniospiralis 2K1.</title>
        <authorList>
            <person name="Gomila M."/>
            <person name="Lalucat J."/>
        </authorList>
    </citation>
    <scope>NUCLEOTIDE SEQUENCE</scope>
    <source>
        <strain evidence="3">CCUG 15921</strain>
    </source>
</reference>
<feature type="compositionally biased region" description="Low complexity" evidence="1">
    <location>
        <begin position="46"/>
        <end position="67"/>
    </location>
</feature>
<gene>
    <name evidence="3" type="ORF">H010_00970</name>
</gene>
<feature type="region of interest" description="Disordered" evidence="1">
    <location>
        <begin position="20"/>
        <end position="102"/>
    </location>
</feature>
<protein>
    <recommendedName>
        <fullName evidence="2">DUF4124 domain-containing protein</fullName>
    </recommendedName>
</protein>
<dbReference type="EMBL" id="AOGK01000001">
    <property type="protein sequence ID" value="MDG5973801.1"/>
    <property type="molecule type" value="Genomic_DNA"/>
</dbReference>